<dbReference type="AlphaFoldDB" id="A3MY63"/>
<dbReference type="STRING" id="410359.Pcal_2165"/>
<dbReference type="HOGENOM" id="CLU_175269_0_0_2"/>
<dbReference type="KEGG" id="pcl:Pcal_2165"/>
<dbReference type="Proteomes" id="UP000001431">
    <property type="component" value="Chromosome"/>
</dbReference>
<dbReference type="EMBL" id="CP000561">
    <property type="protein sequence ID" value="ABO09580.1"/>
    <property type="molecule type" value="Genomic_DNA"/>
</dbReference>
<sequence>MSMLKIDEVLKKLEEIDRVLKSVDETKTQILLSIENIVKKHSENLNKNIEEIINKTIEEYKLKIINEAKNEAEKLRLATKDAVGKIKALYEERKGAILQKSLELLSL</sequence>
<gene>
    <name evidence="1" type="ordered locus">Pcal_2165</name>
</gene>
<organism evidence="1 2">
    <name type="scientific">Pyrobaculum calidifontis (strain DSM 21063 / JCM 11548 / VA1)</name>
    <dbReference type="NCBI Taxonomy" id="410359"/>
    <lineage>
        <taxon>Archaea</taxon>
        <taxon>Thermoproteota</taxon>
        <taxon>Thermoprotei</taxon>
        <taxon>Thermoproteales</taxon>
        <taxon>Thermoproteaceae</taxon>
        <taxon>Pyrobaculum</taxon>
    </lineage>
</organism>
<reference evidence="1" key="1">
    <citation type="submission" date="2007-02" db="EMBL/GenBank/DDBJ databases">
        <title>Complete sequence of Pyrobaculum calidifontis JCM 11548.</title>
        <authorList>
            <consortium name="US DOE Joint Genome Institute"/>
            <person name="Copeland A."/>
            <person name="Lucas S."/>
            <person name="Lapidus A."/>
            <person name="Barry K."/>
            <person name="Glavina del Rio T."/>
            <person name="Dalin E."/>
            <person name="Tice H."/>
            <person name="Pitluck S."/>
            <person name="Chain P."/>
            <person name="Malfatti S."/>
            <person name="Shin M."/>
            <person name="Vergez L."/>
            <person name="Schmutz J."/>
            <person name="Larimer F."/>
            <person name="Land M."/>
            <person name="Hauser L."/>
            <person name="Kyrpides N."/>
            <person name="Mikhailova N."/>
            <person name="Cozen A.E."/>
            <person name="Fitz-Gibbon S.T."/>
            <person name="House C.H."/>
            <person name="Saltikov C."/>
            <person name="Lowe T.M."/>
            <person name="Richardson P."/>
        </authorList>
    </citation>
    <scope>NUCLEOTIDE SEQUENCE [LARGE SCALE GENOMIC DNA]</scope>
    <source>
        <strain evidence="1">JCM 11548</strain>
    </source>
</reference>
<evidence type="ECO:0000313" key="1">
    <source>
        <dbReference type="EMBL" id="ABO09580.1"/>
    </source>
</evidence>
<keyword evidence="2" id="KW-1185">Reference proteome</keyword>
<dbReference type="eggNOG" id="arCOG05455">
    <property type="taxonomic scope" value="Archaea"/>
</dbReference>
<name>A3MY63_PYRCJ</name>
<proteinExistence type="predicted"/>
<protein>
    <submittedName>
        <fullName evidence="1">Uncharacterized protein</fullName>
    </submittedName>
</protein>
<evidence type="ECO:0000313" key="2">
    <source>
        <dbReference type="Proteomes" id="UP000001431"/>
    </source>
</evidence>
<accession>A3MY63</accession>